<evidence type="ECO:0000313" key="4">
    <source>
        <dbReference type="Proteomes" id="UP000469215"/>
    </source>
</evidence>
<dbReference type="RefSeq" id="WP_160953880.1">
    <property type="nucleotide sequence ID" value="NZ_WWEQ01000054.1"/>
</dbReference>
<dbReference type="Proteomes" id="UP000469215">
    <property type="component" value="Unassembled WGS sequence"/>
</dbReference>
<dbReference type="AlphaFoldDB" id="A0A6N9HAB5"/>
<proteinExistence type="predicted"/>
<protein>
    <submittedName>
        <fullName evidence="3">AAA family ATPase</fullName>
    </submittedName>
</protein>
<evidence type="ECO:0000256" key="1">
    <source>
        <dbReference type="SAM" id="MobiDB-lite"/>
    </source>
</evidence>
<feature type="region of interest" description="Disordered" evidence="1">
    <location>
        <begin position="449"/>
        <end position="491"/>
    </location>
</feature>
<evidence type="ECO:0000259" key="2">
    <source>
        <dbReference type="Pfam" id="PF13191"/>
    </source>
</evidence>
<organism evidence="3 4">
    <name type="scientific">Brevibacterium rongguiense</name>
    <dbReference type="NCBI Taxonomy" id="2695267"/>
    <lineage>
        <taxon>Bacteria</taxon>
        <taxon>Bacillati</taxon>
        <taxon>Actinomycetota</taxon>
        <taxon>Actinomycetes</taxon>
        <taxon>Micrococcales</taxon>
        <taxon>Brevibacteriaceae</taxon>
        <taxon>Brevibacterium</taxon>
    </lineage>
</organism>
<comment type="caution">
    <text evidence="3">The sequence shown here is derived from an EMBL/GenBank/DDBJ whole genome shotgun (WGS) entry which is preliminary data.</text>
</comment>
<feature type="domain" description="Orc1-like AAA ATPase" evidence="2">
    <location>
        <begin position="33"/>
        <end position="182"/>
    </location>
</feature>
<sequence>MVSSFDIPPVPDGSYQLSPFTPTFGAIPPRLADRQQLVNAFARMLDQGPGARGQATLVTGQRGMGKSVMLGVFREVAASRGWISAHAQASPGFAERLTSARIPEALSSLDQEAASKTRVTGGSVNLMGFGGSVATSSEDRFPVTPDFEHQVMAAADILTQRGSGLLITLDEVHRSNLDELRQITDAMSTAVAEGAPVAFAGAGLPTSINDLVNDDVSTYLRRAERVDLGLLTDTGAREGLATPIAEAGKTITPDALDAAVSTSGRYPYLVQLIGDESFKQAGGTETITVEHVRAATVEAREAMYRQIHAPTMADLSDRDRHYLYAMTPDQGTSRTAEVAQRMGMDTRNAGTYRDRLLASGVIEAPEWGRVSYSLPFTREYLIDNPGHQGQRDMANIIETNRALEAEAATTGATIDATRPTPDRAEAGVDVAAAARAAGMDPAELAEVQQRMTGTHPDSIQDPTGRATPDAGAGPAVRGQAPGPGVERGREL</sequence>
<dbReference type="InterPro" id="IPR027417">
    <property type="entry name" value="P-loop_NTPase"/>
</dbReference>
<evidence type="ECO:0000313" key="3">
    <source>
        <dbReference type="EMBL" id="MYM20464.1"/>
    </source>
</evidence>
<keyword evidence="4" id="KW-1185">Reference proteome</keyword>
<dbReference type="InterPro" id="IPR041664">
    <property type="entry name" value="AAA_16"/>
</dbReference>
<gene>
    <name evidence="3" type="ORF">GSY69_10935</name>
</gene>
<reference evidence="3 4" key="1">
    <citation type="submission" date="2020-01" db="EMBL/GenBank/DDBJ databases">
        <authorList>
            <person name="Deng T."/>
        </authorList>
    </citation>
    <scope>NUCLEOTIDE SEQUENCE [LARGE SCALE GENOMIC DNA]</scope>
    <source>
        <strain evidence="3 4">5221</strain>
    </source>
</reference>
<accession>A0A6N9HAB5</accession>
<dbReference type="SUPFAM" id="SSF52540">
    <property type="entry name" value="P-loop containing nucleoside triphosphate hydrolases"/>
    <property type="match status" value="1"/>
</dbReference>
<name>A0A6N9HAB5_9MICO</name>
<dbReference type="PANTHER" id="PTHR34301:SF8">
    <property type="entry name" value="ATPASE DOMAIN-CONTAINING PROTEIN"/>
    <property type="match status" value="1"/>
</dbReference>
<feature type="compositionally biased region" description="Polar residues" evidence="1">
    <location>
        <begin position="449"/>
        <end position="461"/>
    </location>
</feature>
<dbReference type="EMBL" id="WWEQ01000054">
    <property type="protein sequence ID" value="MYM20464.1"/>
    <property type="molecule type" value="Genomic_DNA"/>
</dbReference>
<dbReference type="Pfam" id="PF13191">
    <property type="entry name" value="AAA_16"/>
    <property type="match status" value="1"/>
</dbReference>
<dbReference type="PANTHER" id="PTHR34301">
    <property type="entry name" value="DNA-BINDING PROTEIN-RELATED"/>
    <property type="match status" value="1"/>
</dbReference>